<dbReference type="EMBL" id="BARU01008630">
    <property type="protein sequence ID" value="GAH43583.1"/>
    <property type="molecule type" value="Genomic_DNA"/>
</dbReference>
<dbReference type="PANTHER" id="PTHR33055:SF15">
    <property type="entry name" value="TRANSPOSASE-RELATED"/>
    <property type="match status" value="1"/>
</dbReference>
<dbReference type="InterPro" id="IPR003346">
    <property type="entry name" value="Transposase_20"/>
</dbReference>
<evidence type="ECO:0000259" key="1">
    <source>
        <dbReference type="Pfam" id="PF01548"/>
    </source>
</evidence>
<evidence type="ECO:0000313" key="3">
    <source>
        <dbReference type="EMBL" id="GAH43583.1"/>
    </source>
</evidence>
<comment type="caution">
    <text evidence="3">The sequence shown here is derived from an EMBL/GenBank/DDBJ whole genome shotgun (WGS) entry which is preliminary data.</text>
</comment>
<sequence length="277" mass="31893">MLYLGCDLHKKRTTFTVMDERGTILSQEAIQNTPEAIEQYVNGFPGEKTATVESTFNWFWFVDLLENLTAETILAHPGKTKAILQARAKTDKIDSKGLADLTRLDLIPRVHIPPKEIRDVRELLRYRTGLVRIRTSLKNKIHSILHKNGILNAFSDLFSERGKQWLGELPLRPCYQYILKTYIDLIQIFNKLILQAEQEFYTKPLKQDEEIMLLCDLPGIGKLFAFHIKYEIVTIERFYSDKNFVSYAGLAPATSQSAEVTQHGGLIPQSNHWLKWA</sequence>
<dbReference type="AlphaFoldDB" id="X1HE66"/>
<accession>X1HE66</accession>
<dbReference type="Pfam" id="PF01548">
    <property type="entry name" value="DEDD_Tnp_IS110"/>
    <property type="match status" value="1"/>
</dbReference>
<gene>
    <name evidence="3" type="ORF">S03H2_16835</name>
</gene>
<dbReference type="GO" id="GO:0006313">
    <property type="term" value="P:DNA transposition"/>
    <property type="evidence" value="ECO:0007669"/>
    <property type="project" value="InterPro"/>
</dbReference>
<dbReference type="NCBIfam" id="NF033542">
    <property type="entry name" value="transpos_IS110"/>
    <property type="match status" value="1"/>
</dbReference>
<evidence type="ECO:0000259" key="2">
    <source>
        <dbReference type="Pfam" id="PF02371"/>
    </source>
</evidence>
<name>X1HE66_9ZZZZ</name>
<feature type="domain" description="Transposase IS116/IS110/IS902 C-terminal" evidence="2">
    <location>
        <begin position="213"/>
        <end position="277"/>
    </location>
</feature>
<reference evidence="3" key="1">
    <citation type="journal article" date="2014" name="Front. Microbiol.">
        <title>High frequency of phylogenetically diverse reductive dehalogenase-homologous genes in deep subseafloor sedimentary metagenomes.</title>
        <authorList>
            <person name="Kawai M."/>
            <person name="Futagami T."/>
            <person name="Toyoda A."/>
            <person name="Takaki Y."/>
            <person name="Nishi S."/>
            <person name="Hori S."/>
            <person name="Arai W."/>
            <person name="Tsubouchi T."/>
            <person name="Morono Y."/>
            <person name="Uchiyama I."/>
            <person name="Ito T."/>
            <person name="Fujiyama A."/>
            <person name="Inagaki F."/>
            <person name="Takami H."/>
        </authorList>
    </citation>
    <scope>NUCLEOTIDE SEQUENCE</scope>
    <source>
        <strain evidence="3">Expedition CK06-06</strain>
    </source>
</reference>
<dbReference type="PANTHER" id="PTHR33055">
    <property type="entry name" value="TRANSPOSASE FOR INSERTION SEQUENCE ELEMENT IS1111A"/>
    <property type="match status" value="1"/>
</dbReference>
<organism evidence="3">
    <name type="scientific">marine sediment metagenome</name>
    <dbReference type="NCBI Taxonomy" id="412755"/>
    <lineage>
        <taxon>unclassified sequences</taxon>
        <taxon>metagenomes</taxon>
        <taxon>ecological metagenomes</taxon>
    </lineage>
</organism>
<dbReference type="Pfam" id="PF02371">
    <property type="entry name" value="Transposase_20"/>
    <property type="match status" value="1"/>
</dbReference>
<dbReference type="InterPro" id="IPR047650">
    <property type="entry name" value="Transpos_IS110"/>
</dbReference>
<feature type="non-terminal residue" evidence="3">
    <location>
        <position position="277"/>
    </location>
</feature>
<proteinExistence type="predicted"/>
<feature type="domain" description="Transposase IS110-like N-terminal" evidence="1">
    <location>
        <begin position="5"/>
        <end position="146"/>
    </location>
</feature>
<dbReference type="GO" id="GO:0004803">
    <property type="term" value="F:transposase activity"/>
    <property type="evidence" value="ECO:0007669"/>
    <property type="project" value="InterPro"/>
</dbReference>
<dbReference type="GO" id="GO:0003677">
    <property type="term" value="F:DNA binding"/>
    <property type="evidence" value="ECO:0007669"/>
    <property type="project" value="InterPro"/>
</dbReference>
<dbReference type="InterPro" id="IPR002525">
    <property type="entry name" value="Transp_IS110-like_N"/>
</dbReference>
<protein>
    <submittedName>
        <fullName evidence="3">Uncharacterized protein</fullName>
    </submittedName>
</protein>